<proteinExistence type="predicted"/>
<gene>
    <name evidence="1" type="ORF">CC84DRAFT_1203600</name>
</gene>
<dbReference type="EMBL" id="KV441550">
    <property type="protein sequence ID" value="OAG08141.1"/>
    <property type="molecule type" value="Genomic_DNA"/>
</dbReference>
<reference evidence="1 2" key="1">
    <citation type="submission" date="2016-05" db="EMBL/GenBank/DDBJ databases">
        <title>Comparative analysis of secretome profiles of manganese(II)-oxidizing ascomycete fungi.</title>
        <authorList>
            <consortium name="DOE Joint Genome Institute"/>
            <person name="Zeiner C.A."/>
            <person name="Purvine S.O."/>
            <person name="Zink E.M."/>
            <person name="Wu S."/>
            <person name="Pasa-Tolic L."/>
            <person name="Chaput D.L."/>
            <person name="Haridas S."/>
            <person name="Grigoriev I.V."/>
            <person name="Santelli C.M."/>
            <person name="Hansel C.M."/>
        </authorList>
    </citation>
    <scope>NUCLEOTIDE SEQUENCE [LARGE SCALE GENOMIC DNA]</scope>
    <source>
        <strain evidence="1 2">AP3s5-JAC2a</strain>
    </source>
</reference>
<dbReference type="OrthoDB" id="3767798at2759"/>
<dbReference type="Proteomes" id="UP000077069">
    <property type="component" value="Unassembled WGS sequence"/>
</dbReference>
<protein>
    <submittedName>
        <fullName evidence="1">Uncharacterized protein</fullName>
    </submittedName>
</protein>
<keyword evidence="2" id="KW-1185">Reference proteome</keyword>
<evidence type="ECO:0000313" key="1">
    <source>
        <dbReference type="EMBL" id="OAG08141.1"/>
    </source>
</evidence>
<dbReference type="GeneID" id="28765328"/>
<sequence length="445" mass="50139">MIQIPSPGVYVLLRRMGRPDWPAMICTDDMAPNDLPRPNGFLTLVLLIDRNPTFYYAASGELLEFEPVGEHPDKELQAAHDRVLQSMDSSRSSLDYWRLRTEHQRGPSKVTVPLTTLTPISSHKSDYVSDCGEIEIAKILSLSAWNERTERNRMSLSPPAPTAQSRFATAALGRDPRRRMESAQGGCLAGFSRPRPRIFKSARAAADLREHFRPIRSGNRTISTGSNAKRYKPNQKDYINGELSSSCELVKVHVGTGNDEFLIPKSEVEKLPFLSDPQIGCMSTMDDGTSRLDLQCLQDFDPAHFRFVAEFLSTGQFGHSIVNEQTREAVLEECADAWPIADRIVLEDMLDHIVAKVQQAQVQEWELAWALALIVYETSGTPLDAYKLMKELLVEVIAADFLAKVDTYATEHGNDIIDHLRDLPELERDIYRRLLETAEQRVGEN</sequence>
<dbReference type="AlphaFoldDB" id="A0A177CLM2"/>
<organism evidence="1 2">
    <name type="scientific">Paraphaeosphaeria sporulosa</name>
    <dbReference type="NCBI Taxonomy" id="1460663"/>
    <lineage>
        <taxon>Eukaryota</taxon>
        <taxon>Fungi</taxon>
        <taxon>Dikarya</taxon>
        <taxon>Ascomycota</taxon>
        <taxon>Pezizomycotina</taxon>
        <taxon>Dothideomycetes</taxon>
        <taxon>Pleosporomycetidae</taxon>
        <taxon>Pleosporales</taxon>
        <taxon>Massarineae</taxon>
        <taxon>Didymosphaeriaceae</taxon>
        <taxon>Paraphaeosphaeria</taxon>
    </lineage>
</organism>
<dbReference type="InParanoid" id="A0A177CLM2"/>
<accession>A0A177CLM2</accession>
<evidence type="ECO:0000313" key="2">
    <source>
        <dbReference type="Proteomes" id="UP000077069"/>
    </source>
</evidence>
<name>A0A177CLM2_9PLEO</name>
<dbReference type="RefSeq" id="XP_018038506.1">
    <property type="nucleotide sequence ID" value="XM_018181842.1"/>
</dbReference>